<protein>
    <submittedName>
        <fullName evidence="1">Uncharacterized protein</fullName>
    </submittedName>
</protein>
<keyword evidence="2" id="KW-1185">Reference proteome</keyword>
<gene>
    <name evidence="1" type="ORF">CGOC_LOCUS5152</name>
</gene>
<evidence type="ECO:0000313" key="2">
    <source>
        <dbReference type="Proteomes" id="UP000271889"/>
    </source>
</evidence>
<accession>A0A3P6RKT0</accession>
<dbReference type="AlphaFoldDB" id="A0A3P6RKT0"/>
<reference evidence="1 2" key="1">
    <citation type="submission" date="2018-11" db="EMBL/GenBank/DDBJ databases">
        <authorList>
            <consortium name="Pathogen Informatics"/>
        </authorList>
    </citation>
    <scope>NUCLEOTIDE SEQUENCE [LARGE SCALE GENOMIC DNA]</scope>
</reference>
<organism evidence="1 2">
    <name type="scientific">Cylicostephanus goldi</name>
    <name type="common">Nematode worm</name>
    <dbReference type="NCBI Taxonomy" id="71465"/>
    <lineage>
        <taxon>Eukaryota</taxon>
        <taxon>Metazoa</taxon>
        <taxon>Ecdysozoa</taxon>
        <taxon>Nematoda</taxon>
        <taxon>Chromadorea</taxon>
        <taxon>Rhabditida</taxon>
        <taxon>Rhabditina</taxon>
        <taxon>Rhabditomorpha</taxon>
        <taxon>Strongyloidea</taxon>
        <taxon>Strongylidae</taxon>
        <taxon>Cylicostephanus</taxon>
    </lineage>
</organism>
<dbReference type="EMBL" id="UYRV01015280">
    <property type="protein sequence ID" value="VDK60899.1"/>
    <property type="molecule type" value="Genomic_DNA"/>
</dbReference>
<evidence type="ECO:0000313" key="1">
    <source>
        <dbReference type="EMBL" id="VDK60899.1"/>
    </source>
</evidence>
<name>A0A3P6RKT0_CYLGO</name>
<proteinExistence type="predicted"/>
<sequence length="43" mass="5155">MTVDHHPVTVHRVALHWQVLKEPNLLEDCHFQCTFNELSRMEL</sequence>
<dbReference type="Proteomes" id="UP000271889">
    <property type="component" value="Unassembled WGS sequence"/>
</dbReference>